<dbReference type="RefSeq" id="WP_012159949.1">
    <property type="nucleotide sequence ID" value="NC_009922.1"/>
</dbReference>
<sequence>MNKKIKLLPLLLIASIFLSACTSTKPNAELTLVKQEQLVLGTFGQISAYSSSETEGNAAISKAYERITEIENLMSTSIEGSDVYHINENAGIQPVQINPSTLEVLQKGLEYFPVSKETFNIGLGSLIELWGIGKAWQKVPTSEEILTAMNHIDLSQLQVSEKDHTAFIKDSDMLLDLGGIAKGYAVDEAINILRENGIQSGLVNLGGDIYALGAKTDGTPWRVGVNNPHVGQDNSIIRISISDKSVVTSGDYERFFVENDIRYHHIINPKTGSPADSGLVSVTIISDKAMDGDVLSTSVFILGLEEGLNLIENLPGVETILISKDNVVYASSGIKGNIEILDNNFKMGN</sequence>
<dbReference type="OrthoDB" id="9778595at2"/>
<feature type="chain" id="PRO_5039761947" description="FAD:protein FMN transferase" evidence="12">
    <location>
        <begin position="21"/>
        <end position="349"/>
    </location>
</feature>
<dbReference type="EC" id="2.7.1.180" evidence="1 10"/>
<dbReference type="PROSITE" id="PS51257">
    <property type="entry name" value="PROKAR_LIPOPROTEIN"/>
    <property type="match status" value="1"/>
</dbReference>
<evidence type="ECO:0000313" key="14">
    <source>
        <dbReference type="Proteomes" id="UP000000269"/>
    </source>
</evidence>
<protein>
    <recommendedName>
        <fullName evidence="2 10">FAD:protein FMN transferase</fullName>
        <ecNumber evidence="1 10">2.7.1.180</ecNumber>
    </recommendedName>
    <alternativeName>
        <fullName evidence="8 10">Flavin transferase</fullName>
    </alternativeName>
</protein>
<dbReference type="Pfam" id="PF02424">
    <property type="entry name" value="ApbE"/>
    <property type="match status" value="1"/>
</dbReference>
<keyword evidence="3 10" id="KW-0285">Flavoprotein</keyword>
<dbReference type="EMBL" id="CP000853">
    <property type="protein sequence ID" value="ABW19640.1"/>
    <property type="molecule type" value="Genomic_DNA"/>
</dbReference>
<proteinExistence type="inferred from homology"/>
<gene>
    <name evidence="13" type="ordered locus">Clos_2104</name>
</gene>
<evidence type="ECO:0000313" key="13">
    <source>
        <dbReference type="EMBL" id="ABW19640.1"/>
    </source>
</evidence>
<feature type="signal peptide" evidence="12">
    <location>
        <begin position="1"/>
        <end position="20"/>
    </location>
</feature>
<comment type="cofactor">
    <cofactor evidence="11">
        <name>Mg(2+)</name>
        <dbReference type="ChEBI" id="CHEBI:18420"/>
    </cofactor>
    <cofactor evidence="11">
        <name>Mn(2+)</name>
        <dbReference type="ChEBI" id="CHEBI:29035"/>
    </cofactor>
    <text evidence="11">Magnesium. Can also use manganese.</text>
</comment>
<evidence type="ECO:0000256" key="11">
    <source>
        <dbReference type="PIRSR" id="PIRSR006268-2"/>
    </source>
</evidence>
<keyword evidence="6 10" id="KW-0274">FAD</keyword>
<evidence type="ECO:0000256" key="8">
    <source>
        <dbReference type="ARBA" id="ARBA00031306"/>
    </source>
</evidence>
<evidence type="ECO:0000256" key="5">
    <source>
        <dbReference type="ARBA" id="ARBA00022723"/>
    </source>
</evidence>
<feature type="binding site" evidence="11">
    <location>
        <position position="293"/>
    </location>
    <ligand>
        <name>Mg(2+)</name>
        <dbReference type="ChEBI" id="CHEBI:18420"/>
    </ligand>
</feature>
<dbReference type="KEGG" id="aoe:Clos_2104"/>
<dbReference type="PANTHER" id="PTHR30040">
    <property type="entry name" value="THIAMINE BIOSYNTHESIS LIPOPROTEIN APBE"/>
    <property type="match status" value="1"/>
</dbReference>
<dbReference type="GO" id="GO:0005886">
    <property type="term" value="C:plasma membrane"/>
    <property type="evidence" value="ECO:0007669"/>
    <property type="project" value="UniProtKB-SubCell"/>
</dbReference>
<dbReference type="GO" id="GO:0046872">
    <property type="term" value="F:metal ion binding"/>
    <property type="evidence" value="ECO:0007669"/>
    <property type="project" value="UniProtKB-UniRule"/>
</dbReference>
<keyword evidence="12 13" id="KW-0449">Lipoprotein</keyword>
<comment type="catalytic activity">
    <reaction evidence="9 10 12">
        <text>L-threonyl-[protein] + FAD = FMN-L-threonyl-[protein] + AMP + H(+)</text>
        <dbReference type="Rhea" id="RHEA:36847"/>
        <dbReference type="Rhea" id="RHEA-COMP:11060"/>
        <dbReference type="Rhea" id="RHEA-COMP:11061"/>
        <dbReference type="ChEBI" id="CHEBI:15378"/>
        <dbReference type="ChEBI" id="CHEBI:30013"/>
        <dbReference type="ChEBI" id="CHEBI:57692"/>
        <dbReference type="ChEBI" id="CHEBI:74257"/>
        <dbReference type="ChEBI" id="CHEBI:456215"/>
        <dbReference type="EC" id="2.7.1.180"/>
    </reaction>
</comment>
<accession>A8MIK8</accession>
<dbReference type="Proteomes" id="UP000000269">
    <property type="component" value="Chromosome"/>
</dbReference>
<keyword evidence="12" id="KW-0997">Cell inner membrane</keyword>
<dbReference type="PIRSF" id="PIRSF006268">
    <property type="entry name" value="ApbE"/>
    <property type="match status" value="1"/>
</dbReference>
<evidence type="ECO:0000256" key="10">
    <source>
        <dbReference type="PIRNR" id="PIRNR006268"/>
    </source>
</evidence>
<evidence type="ECO:0000256" key="6">
    <source>
        <dbReference type="ARBA" id="ARBA00022827"/>
    </source>
</evidence>
<dbReference type="eggNOG" id="COG1477">
    <property type="taxonomic scope" value="Bacteria"/>
</dbReference>
<organism evidence="13 14">
    <name type="scientific">Alkaliphilus oremlandii (strain OhILAs)</name>
    <name type="common">Clostridium oremlandii (strain OhILAs)</name>
    <dbReference type="NCBI Taxonomy" id="350688"/>
    <lineage>
        <taxon>Bacteria</taxon>
        <taxon>Bacillati</taxon>
        <taxon>Bacillota</taxon>
        <taxon>Clostridia</taxon>
        <taxon>Peptostreptococcales</taxon>
        <taxon>Natronincolaceae</taxon>
        <taxon>Alkaliphilus</taxon>
    </lineage>
</organism>
<evidence type="ECO:0000256" key="12">
    <source>
        <dbReference type="RuleBase" id="RU363002"/>
    </source>
</evidence>
<feature type="binding site" evidence="11">
    <location>
        <position position="297"/>
    </location>
    <ligand>
        <name>Mg(2+)</name>
        <dbReference type="ChEBI" id="CHEBI:18420"/>
    </ligand>
</feature>
<dbReference type="Gene3D" id="3.10.520.10">
    <property type="entry name" value="ApbE-like domains"/>
    <property type="match status" value="1"/>
</dbReference>
<dbReference type="InterPro" id="IPR024932">
    <property type="entry name" value="ApbE"/>
</dbReference>
<evidence type="ECO:0000256" key="2">
    <source>
        <dbReference type="ARBA" id="ARBA00016337"/>
    </source>
</evidence>
<evidence type="ECO:0000256" key="1">
    <source>
        <dbReference type="ARBA" id="ARBA00011955"/>
    </source>
</evidence>
<dbReference type="GO" id="GO:0016740">
    <property type="term" value="F:transferase activity"/>
    <property type="evidence" value="ECO:0007669"/>
    <property type="project" value="UniProtKB-UniRule"/>
</dbReference>
<evidence type="ECO:0000256" key="4">
    <source>
        <dbReference type="ARBA" id="ARBA00022679"/>
    </source>
</evidence>
<feature type="binding site" evidence="11">
    <location>
        <position position="179"/>
    </location>
    <ligand>
        <name>Mg(2+)</name>
        <dbReference type="ChEBI" id="CHEBI:18420"/>
    </ligand>
</feature>
<keyword evidence="14" id="KW-1185">Reference proteome</keyword>
<comment type="function">
    <text evidence="12">Flavin transferase that catalyzes the transfer of the FMN moiety of FAD and its covalent binding to the hydroxyl group of a threonine residue in a target flavoprotein.</text>
</comment>
<evidence type="ECO:0000256" key="3">
    <source>
        <dbReference type="ARBA" id="ARBA00022630"/>
    </source>
</evidence>
<keyword evidence="12" id="KW-0472">Membrane</keyword>
<dbReference type="HOGENOM" id="CLU_044403_1_0_9"/>
<name>A8MIK8_ALKOO</name>
<keyword evidence="4 10" id="KW-0808">Transferase</keyword>
<keyword evidence="12" id="KW-1003">Cell membrane</keyword>
<dbReference type="InterPro" id="IPR003374">
    <property type="entry name" value="ApbE-like_sf"/>
</dbReference>
<dbReference type="SUPFAM" id="SSF143631">
    <property type="entry name" value="ApbE-like"/>
    <property type="match status" value="1"/>
</dbReference>
<dbReference type="AlphaFoldDB" id="A8MIK8"/>
<comment type="subcellular location">
    <subcellularLocation>
        <location evidence="12">Cell inner membrane</location>
        <topology evidence="12">Lipid-anchor</topology>
        <orientation evidence="12">Periplasmic side</orientation>
    </subcellularLocation>
</comment>
<reference evidence="14" key="1">
    <citation type="submission" date="2007-10" db="EMBL/GenBank/DDBJ databases">
        <title>Complete genome of Alkaliphilus oremlandii OhILAs.</title>
        <authorList>
            <person name="Copeland A."/>
            <person name="Lucas S."/>
            <person name="Lapidus A."/>
            <person name="Barry K."/>
            <person name="Detter J.C."/>
            <person name="Glavina del Rio T."/>
            <person name="Hammon N."/>
            <person name="Israni S."/>
            <person name="Dalin E."/>
            <person name="Tice H."/>
            <person name="Pitluck S."/>
            <person name="Chain P."/>
            <person name="Malfatti S."/>
            <person name="Shin M."/>
            <person name="Vergez L."/>
            <person name="Schmutz J."/>
            <person name="Larimer F."/>
            <person name="Land M."/>
            <person name="Hauser L."/>
            <person name="Kyrpides N."/>
            <person name="Mikhailova N."/>
            <person name="Stolz J.F."/>
            <person name="Dawson A."/>
            <person name="Fisher E."/>
            <person name="Crable B."/>
            <person name="Perera E."/>
            <person name="Lisak J."/>
            <person name="Ranganathan M."/>
            <person name="Basu P."/>
            <person name="Richardson P."/>
        </authorList>
    </citation>
    <scope>NUCLEOTIDE SEQUENCE [LARGE SCALE GENOMIC DNA]</scope>
    <source>
        <strain evidence="14">OhILAs</strain>
    </source>
</reference>
<dbReference type="STRING" id="350688.Clos_2104"/>
<dbReference type="PANTHER" id="PTHR30040:SF2">
    <property type="entry name" value="FAD:PROTEIN FMN TRANSFERASE"/>
    <property type="match status" value="1"/>
</dbReference>
<keyword evidence="12" id="KW-0732">Signal</keyword>
<evidence type="ECO:0000256" key="7">
    <source>
        <dbReference type="ARBA" id="ARBA00022842"/>
    </source>
</evidence>
<comment type="similarity">
    <text evidence="10 12">Belongs to the ApbE family.</text>
</comment>
<keyword evidence="5 10" id="KW-0479">Metal-binding</keyword>
<evidence type="ECO:0000256" key="9">
    <source>
        <dbReference type="ARBA" id="ARBA00048540"/>
    </source>
</evidence>
<keyword evidence="7 10" id="KW-0460">Magnesium</keyword>